<dbReference type="AlphaFoldDB" id="A0A6A6QG27"/>
<keyword evidence="3" id="KW-0687">Ribonucleoprotein</keyword>
<evidence type="ECO:0000313" key="5">
    <source>
        <dbReference type="Proteomes" id="UP000799750"/>
    </source>
</evidence>
<dbReference type="OrthoDB" id="359154at2759"/>
<protein>
    <recommendedName>
        <fullName evidence="6">KOW domain-containing protein</fullName>
    </recommendedName>
</protein>
<dbReference type="GO" id="GO:0006412">
    <property type="term" value="P:translation"/>
    <property type="evidence" value="ECO:0007669"/>
    <property type="project" value="InterPro"/>
</dbReference>
<dbReference type="InterPro" id="IPR008991">
    <property type="entry name" value="Translation_prot_SH3-like_sf"/>
</dbReference>
<reference evidence="4" key="1">
    <citation type="journal article" date="2020" name="Stud. Mycol.">
        <title>101 Dothideomycetes genomes: a test case for predicting lifestyles and emergence of pathogens.</title>
        <authorList>
            <person name="Haridas S."/>
            <person name="Albert R."/>
            <person name="Binder M."/>
            <person name="Bloem J."/>
            <person name="Labutti K."/>
            <person name="Salamov A."/>
            <person name="Andreopoulos B."/>
            <person name="Baker S."/>
            <person name="Barry K."/>
            <person name="Bills G."/>
            <person name="Bluhm B."/>
            <person name="Cannon C."/>
            <person name="Castanera R."/>
            <person name="Culley D."/>
            <person name="Daum C."/>
            <person name="Ezra D."/>
            <person name="Gonzalez J."/>
            <person name="Henrissat B."/>
            <person name="Kuo A."/>
            <person name="Liang C."/>
            <person name="Lipzen A."/>
            <person name="Lutzoni F."/>
            <person name="Magnuson J."/>
            <person name="Mondo S."/>
            <person name="Nolan M."/>
            <person name="Ohm R."/>
            <person name="Pangilinan J."/>
            <person name="Park H.-J."/>
            <person name="Ramirez L."/>
            <person name="Alfaro M."/>
            <person name="Sun H."/>
            <person name="Tritt A."/>
            <person name="Yoshinaga Y."/>
            <person name="Zwiers L.-H."/>
            <person name="Turgeon B."/>
            <person name="Goodwin S."/>
            <person name="Spatafora J."/>
            <person name="Crous P."/>
            <person name="Grigoriev I."/>
        </authorList>
    </citation>
    <scope>NUCLEOTIDE SEQUENCE</scope>
    <source>
        <strain evidence="4">CBS 269.34</strain>
    </source>
</reference>
<dbReference type="CDD" id="cd06089">
    <property type="entry name" value="KOW_RPL26"/>
    <property type="match status" value="1"/>
</dbReference>
<name>A0A6A6QG27_9PEZI</name>
<evidence type="ECO:0000313" key="4">
    <source>
        <dbReference type="EMBL" id="KAF2490956.1"/>
    </source>
</evidence>
<dbReference type="PANTHER" id="PTHR12903">
    <property type="entry name" value="MITOCHONDRIAL RIBOSOMAL PROTEIN L24"/>
    <property type="match status" value="1"/>
</dbReference>
<dbReference type="SUPFAM" id="SSF50104">
    <property type="entry name" value="Translation proteins SH3-like domain"/>
    <property type="match status" value="1"/>
</dbReference>
<dbReference type="GO" id="GO:0003735">
    <property type="term" value="F:structural constituent of ribosome"/>
    <property type="evidence" value="ECO:0007669"/>
    <property type="project" value="InterPro"/>
</dbReference>
<evidence type="ECO:0000256" key="3">
    <source>
        <dbReference type="ARBA" id="ARBA00023274"/>
    </source>
</evidence>
<evidence type="ECO:0008006" key="6">
    <source>
        <dbReference type="Google" id="ProtNLM"/>
    </source>
</evidence>
<dbReference type="InterPro" id="IPR041988">
    <property type="entry name" value="Ribosomal_uL24_KOW"/>
</dbReference>
<gene>
    <name evidence="4" type="ORF">BU16DRAFT_530537</name>
</gene>
<evidence type="ECO:0000256" key="1">
    <source>
        <dbReference type="ARBA" id="ARBA00010618"/>
    </source>
</evidence>
<dbReference type="GO" id="GO:0003723">
    <property type="term" value="F:RNA binding"/>
    <property type="evidence" value="ECO:0007669"/>
    <property type="project" value="InterPro"/>
</dbReference>
<dbReference type="GO" id="GO:0005840">
    <property type="term" value="C:ribosome"/>
    <property type="evidence" value="ECO:0007669"/>
    <property type="project" value="UniProtKB-KW"/>
</dbReference>
<organism evidence="4 5">
    <name type="scientific">Lophium mytilinum</name>
    <dbReference type="NCBI Taxonomy" id="390894"/>
    <lineage>
        <taxon>Eukaryota</taxon>
        <taxon>Fungi</taxon>
        <taxon>Dikarya</taxon>
        <taxon>Ascomycota</taxon>
        <taxon>Pezizomycotina</taxon>
        <taxon>Dothideomycetes</taxon>
        <taxon>Pleosporomycetidae</taxon>
        <taxon>Mytilinidiales</taxon>
        <taxon>Mytilinidiaceae</taxon>
        <taxon>Lophium</taxon>
    </lineage>
</organism>
<evidence type="ECO:0000256" key="2">
    <source>
        <dbReference type="ARBA" id="ARBA00022980"/>
    </source>
</evidence>
<keyword evidence="2" id="KW-0689">Ribosomal protein</keyword>
<comment type="similarity">
    <text evidence="1">Belongs to the universal ribosomal protein uL24 family.</text>
</comment>
<keyword evidence="5" id="KW-1185">Reference proteome</keyword>
<dbReference type="InterPro" id="IPR014722">
    <property type="entry name" value="Rib_uL2_dom2"/>
</dbReference>
<dbReference type="GO" id="GO:1990904">
    <property type="term" value="C:ribonucleoprotein complex"/>
    <property type="evidence" value="ECO:0007669"/>
    <property type="project" value="UniProtKB-KW"/>
</dbReference>
<dbReference type="Proteomes" id="UP000799750">
    <property type="component" value="Unassembled WGS sequence"/>
</dbReference>
<dbReference type="InterPro" id="IPR003256">
    <property type="entry name" value="Ribosomal_uL24"/>
</dbReference>
<sequence length="349" mass="40258">MQRILRRAATLHQQEARKIAAKKRTEFVAERLQLRSQKKQQRALQVEQLKFARDAHRQDWRLGPLAPNRNYGTDGDTFGGVDRNAVSPLPLPESLQIKDWNIVEGDRVVLLRGLDKGEIGIVKQLLRDTNHLIVNQLNMAYQKKPELFSKLDGDSSRITATEIAVKYEDVRLVHTMRDQKTGVKRDVIVEEIDMRKIKTDKHTGKKTWARYVPGTDSEIEWPYDDEPEYEDRPDDTLRLTVDEQTFVPTLLTPPMPPSVIDELRGKYSKYRTRHDEDYIAKLVEKEEQENAKNNWASTMRMPIQLLHEQQRAEKAARGEPQLTEDMLARIGEVMAANQAAQKAKTAQTS</sequence>
<accession>A0A6A6QG27</accession>
<proteinExistence type="inferred from homology"/>
<dbReference type="EMBL" id="MU004196">
    <property type="protein sequence ID" value="KAF2490956.1"/>
    <property type="molecule type" value="Genomic_DNA"/>
</dbReference>
<dbReference type="Gene3D" id="2.30.30.30">
    <property type="match status" value="1"/>
</dbReference>
<dbReference type="Pfam" id="PF22682">
    <property type="entry name" value="Ribosomal_uL24m-like"/>
    <property type="match status" value="1"/>
</dbReference>